<keyword evidence="4" id="KW-1185">Reference proteome</keyword>
<feature type="compositionally biased region" description="Polar residues" evidence="2">
    <location>
        <begin position="1044"/>
        <end position="1055"/>
    </location>
</feature>
<comment type="caution">
    <text evidence="3">The sequence shown here is derived from an EMBL/GenBank/DDBJ whole genome shotgun (WGS) entry which is preliminary data.</text>
</comment>
<evidence type="ECO:0000256" key="2">
    <source>
        <dbReference type="SAM" id="MobiDB-lite"/>
    </source>
</evidence>
<evidence type="ECO:0000313" key="3">
    <source>
        <dbReference type="EMBL" id="CAK9056915.1"/>
    </source>
</evidence>
<evidence type="ECO:0008006" key="5">
    <source>
        <dbReference type="Google" id="ProtNLM"/>
    </source>
</evidence>
<evidence type="ECO:0000256" key="1">
    <source>
        <dbReference type="SAM" id="Coils"/>
    </source>
</evidence>
<feature type="compositionally biased region" description="Basic residues" evidence="2">
    <location>
        <begin position="1060"/>
        <end position="1069"/>
    </location>
</feature>
<dbReference type="PANTHER" id="PTHR47938">
    <property type="entry name" value="RESPIRATORY COMPLEX I CHAPERONE (CIA84), PUTATIVE (AFU_ORTHOLOGUE AFUA_2G06020)-RELATED"/>
    <property type="match status" value="1"/>
</dbReference>
<accession>A0ABP0N3S8</accession>
<sequence>MGEGRLENLQKEVSSAIRRQRSWTDAAALLRTCATRRVLLKEFCLSALLGSYAKATKWRKSLDGLEASNDDLLVPDVFCYTAVLNALERGRCWSLLGSLFIRMSQEGIQRNLISVTSARAARPLWRHTSETLRLLRRWQLRADVVCWSSVLKAAHGGTPSTWTRLCALLTDMSSGSIAGDVISFNAAMHRTPWQLSGAVLRMMNLQRVFPDVATFTHAMNACALKLSWHEALLFAGAAWTAQVQLDQMALTPLLAAHPWRKGLSLAQARAQVGTHTWNDGGLQLDSVCWSALLAASHWQKALELGRCLPCASITLTTAGHNALLSASGHWARAWTLFERGDALRAEVDVFSYNSVVASQKRWQSALVILQEMSTSQVEGDRIGVNALISLSSDSSEWPRAFDAFRGLSSSSLQPDVVTFSARMEACAQALQWELGFDSLVAMMNVGVEANAMTRTSLCSALCSLRGAWTMALATWKRTADVDASYYNILMSSCGSHWRMVLHLLHQMPLVPPILAPDQKCWSTAARALSAGVVWRGALEILEMLGEHDGLDMVMQDVLLSTLDLSGHLRSYGEALQAMADGWREGNAHAVKGTPPGDRVWEEPSRGSPDSSCWSSGVMFPKCTEFSSARHGPTSWRGALAEMRSRQLEANLIRGRAEEFGGQVFKDFSHLLTDWDLEIDLICCGFFAWNSVGATKQYCAGTGKEVALWQLAGDLVRPLAEPDLLAATAVLGACVERWTQSLACLSRWDPVDTVLDEVADVWGDKPLYRPDEGIEACDLVRGCWRDRCKWSWTPSDVGVRWAVARLWVSGDLQVRATDPLEARRQRQRPPGAEPGRSCMALVANELSRELEAIRVKRKAAQEALSDLQAKRGQLSNEEVSQIGYLDDLCNTSSTDEERRATFAATRAGRVYKAAEYDAKALQEWKQRRRQSNGRRPKTVASRATDKLAKAAREEADRKEELMRLREAATANVAQLEKKRREDLKKAGRETCGRPQSCREAFALREAREARKVQAKRAQRAAVRKALRAAAQPRKQKRQPADCGRTPSTRTTQSTWPPSKRQAAKKKKQRHDARWVPSQ</sequence>
<proteinExistence type="predicted"/>
<name>A0ABP0N3S8_9DINO</name>
<reference evidence="3 4" key="1">
    <citation type="submission" date="2024-02" db="EMBL/GenBank/DDBJ databases">
        <authorList>
            <person name="Chen Y."/>
            <person name="Shah S."/>
            <person name="Dougan E. K."/>
            <person name="Thang M."/>
            <person name="Chan C."/>
        </authorList>
    </citation>
    <scope>NUCLEOTIDE SEQUENCE [LARGE SCALE GENOMIC DNA]</scope>
</reference>
<feature type="compositionally biased region" description="Basic and acidic residues" evidence="2">
    <location>
        <begin position="942"/>
        <end position="953"/>
    </location>
</feature>
<dbReference type="InterPro" id="IPR011990">
    <property type="entry name" value="TPR-like_helical_dom_sf"/>
</dbReference>
<evidence type="ECO:0000313" key="4">
    <source>
        <dbReference type="Proteomes" id="UP001642484"/>
    </source>
</evidence>
<dbReference type="PANTHER" id="PTHR47938:SF35">
    <property type="entry name" value="PENTATRICOPEPTIDE REPEAT-CONTAINING PROTEIN 4, MITOCHONDRIAL-RELATED"/>
    <property type="match status" value="1"/>
</dbReference>
<protein>
    <recommendedName>
        <fullName evidence="5">Pentatricopeptide repeat-containing protein, chloroplastic</fullName>
    </recommendedName>
</protein>
<dbReference type="Proteomes" id="UP001642484">
    <property type="component" value="Unassembled WGS sequence"/>
</dbReference>
<feature type="compositionally biased region" description="Basic residues" evidence="2">
    <location>
        <begin position="1011"/>
        <end position="1025"/>
    </location>
</feature>
<dbReference type="EMBL" id="CAXAMN010021001">
    <property type="protein sequence ID" value="CAK9056915.1"/>
    <property type="molecule type" value="Genomic_DNA"/>
</dbReference>
<dbReference type="Gene3D" id="1.25.40.10">
    <property type="entry name" value="Tetratricopeptide repeat domain"/>
    <property type="match status" value="3"/>
</dbReference>
<feature type="coiled-coil region" evidence="1">
    <location>
        <begin position="842"/>
        <end position="876"/>
    </location>
</feature>
<feature type="region of interest" description="Disordered" evidence="2">
    <location>
        <begin position="924"/>
        <end position="953"/>
    </location>
</feature>
<keyword evidence="1" id="KW-0175">Coiled coil</keyword>
<feature type="region of interest" description="Disordered" evidence="2">
    <location>
        <begin position="1007"/>
        <end position="1077"/>
    </location>
</feature>
<gene>
    <name evidence="3" type="ORF">CCMP2556_LOCUS28136</name>
</gene>
<organism evidence="3 4">
    <name type="scientific">Durusdinium trenchii</name>
    <dbReference type="NCBI Taxonomy" id="1381693"/>
    <lineage>
        <taxon>Eukaryota</taxon>
        <taxon>Sar</taxon>
        <taxon>Alveolata</taxon>
        <taxon>Dinophyceae</taxon>
        <taxon>Suessiales</taxon>
        <taxon>Symbiodiniaceae</taxon>
        <taxon>Durusdinium</taxon>
    </lineage>
</organism>
<feature type="compositionally biased region" description="Basic residues" evidence="2">
    <location>
        <begin position="925"/>
        <end position="936"/>
    </location>
</feature>